<gene>
    <name evidence="2" type="ORF">EGV54_05050</name>
</gene>
<dbReference type="RefSeq" id="WP_168250394.1">
    <property type="nucleotide sequence ID" value="NZ_CAJETO010000003.1"/>
</dbReference>
<dbReference type="Proteomes" id="UP000600220">
    <property type="component" value="Unassembled WGS sequence"/>
</dbReference>
<sequence>MNALGLMLISLTVLFLLIMILFPEDRFYFRKYPKTIALNELEVIEHYDLINLYMRDGKNFVLDLEDYKKQYNSDSEFITLDVGLIARKDSFVLFDMYSAGKAKYKEKELSYIKNSNGKFTSLYVKNKRMLKKLEYKIRDDVAYKC</sequence>
<dbReference type="EMBL" id="AAXKXX010000004">
    <property type="protein sequence ID" value="EGQ4384460.1"/>
    <property type="molecule type" value="Genomic_DNA"/>
</dbReference>
<feature type="transmembrane region" description="Helical" evidence="1">
    <location>
        <begin position="6"/>
        <end position="22"/>
    </location>
</feature>
<accession>A0A8H9EQD3</accession>
<keyword evidence="1" id="KW-1133">Transmembrane helix</keyword>
<evidence type="ECO:0000313" key="3">
    <source>
        <dbReference type="Proteomes" id="UP000600220"/>
    </source>
</evidence>
<name>A0A8H9EQD3_STAPS</name>
<reference evidence="2 3" key="1">
    <citation type="submission" date="2018-11" db="EMBL/GenBank/DDBJ databases">
        <authorList>
            <consortium name="Veterinary Laboratory Investigation and Response Network"/>
        </authorList>
    </citation>
    <scope>NUCLEOTIDE SEQUENCE [LARGE SCALE GENOMIC DNA]</scope>
    <source>
        <strain evidence="2 3">SPSE-18-VL-LA-PA-Ryan-0021</strain>
    </source>
</reference>
<organism evidence="2 3">
    <name type="scientific">Staphylococcus pseudintermedius</name>
    <dbReference type="NCBI Taxonomy" id="283734"/>
    <lineage>
        <taxon>Bacteria</taxon>
        <taxon>Bacillati</taxon>
        <taxon>Bacillota</taxon>
        <taxon>Bacilli</taxon>
        <taxon>Bacillales</taxon>
        <taxon>Staphylococcaceae</taxon>
        <taxon>Staphylococcus</taxon>
        <taxon>Staphylococcus intermedius group</taxon>
    </lineage>
</organism>
<keyword evidence="1" id="KW-0812">Transmembrane</keyword>
<proteinExistence type="predicted"/>
<keyword evidence="1" id="KW-0472">Membrane</keyword>
<evidence type="ECO:0000256" key="1">
    <source>
        <dbReference type="SAM" id="Phobius"/>
    </source>
</evidence>
<protein>
    <submittedName>
        <fullName evidence="2">Uncharacterized protein</fullName>
    </submittedName>
</protein>
<keyword evidence="3" id="KW-1185">Reference proteome</keyword>
<comment type="caution">
    <text evidence="2">The sequence shown here is derived from an EMBL/GenBank/DDBJ whole genome shotgun (WGS) entry which is preliminary data.</text>
</comment>
<evidence type="ECO:0000313" key="2">
    <source>
        <dbReference type="EMBL" id="EGQ4384460.1"/>
    </source>
</evidence>
<dbReference type="AlphaFoldDB" id="A0A8H9EQD3"/>